<dbReference type="GO" id="GO:0004867">
    <property type="term" value="F:serine-type endopeptidase inhibitor activity"/>
    <property type="evidence" value="ECO:0007669"/>
    <property type="project" value="UniProtKB-KW"/>
</dbReference>
<dbReference type="Pfam" id="PF00014">
    <property type="entry name" value="Kunitz_BPTI"/>
    <property type="match status" value="1"/>
</dbReference>
<keyword evidence="3" id="KW-1015">Disulfide bond</keyword>
<dbReference type="PROSITE" id="PS50279">
    <property type="entry name" value="BPTI_KUNITZ_2"/>
    <property type="match status" value="1"/>
</dbReference>
<dbReference type="Gene3D" id="4.10.410.10">
    <property type="entry name" value="Pancreatic trypsin inhibitor Kunitz domain"/>
    <property type="match status" value="2"/>
</dbReference>
<dbReference type="AlphaFoldDB" id="A0AAU9TJH4"/>
<dbReference type="CDD" id="cd00109">
    <property type="entry name" value="Kunitz-type"/>
    <property type="match status" value="1"/>
</dbReference>
<feature type="domain" description="BPTI/Kunitz inhibitor" evidence="5">
    <location>
        <begin position="110"/>
        <end position="161"/>
    </location>
</feature>
<organism evidence="6 7">
    <name type="scientific">Euphydryas editha</name>
    <name type="common">Edith's checkerspot</name>
    <dbReference type="NCBI Taxonomy" id="104508"/>
    <lineage>
        <taxon>Eukaryota</taxon>
        <taxon>Metazoa</taxon>
        <taxon>Ecdysozoa</taxon>
        <taxon>Arthropoda</taxon>
        <taxon>Hexapoda</taxon>
        <taxon>Insecta</taxon>
        <taxon>Pterygota</taxon>
        <taxon>Neoptera</taxon>
        <taxon>Endopterygota</taxon>
        <taxon>Lepidoptera</taxon>
        <taxon>Glossata</taxon>
        <taxon>Ditrysia</taxon>
        <taxon>Papilionoidea</taxon>
        <taxon>Nymphalidae</taxon>
        <taxon>Nymphalinae</taxon>
        <taxon>Euphydryas</taxon>
    </lineage>
</organism>
<evidence type="ECO:0000256" key="2">
    <source>
        <dbReference type="ARBA" id="ARBA00022900"/>
    </source>
</evidence>
<feature type="region of interest" description="Disordered" evidence="4">
    <location>
        <begin position="309"/>
        <end position="340"/>
    </location>
</feature>
<dbReference type="Proteomes" id="UP001153954">
    <property type="component" value="Unassembled WGS sequence"/>
</dbReference>
<dbReference type="PANTHER" id="PTHR10083:SF374">
    <property type="entry name" value="BPTI_KUNITZ INHIBITOR DOMAIN-CONTAINING PROTEIN"/>
    <property type="match status" value="1"/>
</dbReference>
<dbReference type="PANTHER" id="PTHR10083">
    <property type="entry name" value="KUNITZ-TYPE PROTEASE INHIBITOR-RELATED"/>
    <property type="match status" value="1"/>
</dbReference>
<evidence type="ECO:0000256" key="4">
    <source>
        <dbReference type="SAM" id="MobiDB-lite"/>
    </source>
</evidence>
<protein>
    <recommendedName>
        <fullName evidence="5">BPTI/Kunitz inhibitor domain-containing protein</fullName>
    </recommendedName>
</protein>
<keyword evidence="1" id="KW-0646">Protease inhibitor</keyword>
<comment type="caution">
    <text evidence="6">The sequence shown here is derived from an EMBL/GenBank/DDBJ whole genome shotgun (WGS) entry which is preliminary data.</text>
</comment>
<dbReference type="InterPro" id="IPR036880">
    <property type="entry name" value="Kunitz_BPTI_sf"/>
</dbReference>
<evidence type="ECO:0000259" key="5">
    <source>
        <dbReference type="PROSITE" id="PS50279"/>
    </source>
</evidence>
<accession>A0AAU9TJH4</accession>
<evidence type="ECO:0000256" key="3">
    <source>
        <dbReference type="ARBA" id="ARBA00023157"/>
    </source>
</evidence>
<reference evidence="6" key="1">
    <citation type="submission" date="2022-03" db="EMBL/GenBank/DDBJ databases">
        <authorList>
            <person name="Tunstrom K."/>
        </authorList>
    </citation>
    <scope>NUCLEOTIDE SEQUENCE</scope>
</reference>
<evidence type="ECO:0000256" key="1">
    <source>
        <dbReference type="ARBA" id="ARBA00022690"/>
    </source>
</evidence>
<dbReference type="EMBL" id="CAKOGL010000005">
    <property type="protein sequence ID" value="CAH2086828.1"/>
    <property type="molecule type" value="Genomic_DNA"/>
</dbReference>
<dbReference type="InterPro" id="IPR050098">
    <property type="entry name" value="TFPI/VKTCI-like"/>
</dbReference>
<dbReference type="SUPFAM" id="SSF57362">
    <property type="entry name" value="BPTI-like"/>
    <property type="match status" value="2"/>
</dbReference>
<keyword evidence="2" id="KW-0722">Serine protease inhibitor</keyword>
<evidence type="ECO:0000313" key="6">
    <source>
        <dbReference type="EMBL" id="CAH2086828.1"/>
    </source>
</evidence>
<dbReference type="SMART" id="SM00131">
    <property type="entry name" value="KU"/>
    <property type="match status" value="2"/>
</dbReference>
<gene>
    <name evidence="6" type="ORF">EEDITHA_LOCUS3154</name>
</gene>
<evidence type="ECO:0000313" key="7">
    <source>
        <dbReference type="Proteomes" id="UP001153954"/>
    </source>
</evidence>
<proteinExistence type="predicted"/>
<dbReference type="InterPro" id="IPR002223">
    <property type="entry name" value="Kunitz_BPTI"/>
</dbReference>
<sequence length="376" mass="42469">MVMAIRSTHNETLMMDWPTALQPAVAGLSLPPDYCLQSLNKSNCNVSPIRVFSYYKPGSRCELEVWRGCPTDNIFRTERACINMCIRRIRLNYEEGVTKFVSEKKLNEKCHAPVKINKCNSNATRAFVYNKATNECDEIIWTGCPHKGNVFEEQLDCLQTCYQGELDWNDKINVIPDSLVNEIDTILDNITLDDADAKKKKLLHKIVTKKDKNEEKYSQIKNITKSEYNFTKEPVTDIFVETTPTTTIHHEDDSYSTVNSSEKVEDKTTTKAVDKTIESSNYSSTTKDFSTTNKSEVSKITTIEYTTPETTQTTESTSVSTTTEVTTTKTESTFPDTTKTTESTTITTTVEEETTIKTTTVNIGTAKEVVLPQDFD</sequence>
<name>A0AAU9TJH4_EUPED</name>
<dbReference type="GO" id="GO:0005615">
    <property type="term" value="C:extracellular space"/>
    <property type="evidence" value="ECO:0007669"/>
    <property type="project" value="TreeGrafter"/>
</dbReference>
<keyword evidence="7" id="KW-1185">Reference proteome</keyword>